<evidence type="ECO:0000259" key="1">
    <source>
        <dbReference type="PROSITE" id="PS50943"/>
    </source>
</evidence>
<comment type="caution">
    <text evidence="2">The sequence shown here is derived from an EMBL/GenBank/DDBJ whole genome shotgun (WGS) entry which is preliminary data.</text>
</comment>
<dbReference type="AlphaFoldDB" id="A0A838A839"/>
<dbReference type="Gene3D" id="1.10.260.40">
    <property type="entry name" value="lambda repressor-like DNA-binding domains"/>
    <property type="match status" value="1"/>
</dbReference>
<dbReference type="Pfam" id="PF19054">
    <property type="entry name" value="DUF5753"/>
    <property type="match status" value="1"/>
</dbReference>
<feature type="domain" description="HTH cro/C1-type" evidence="1">
    <location>
        <begin position="18"/>
        <end position="72"/>
    </location>
</feature>
<dbReference type="SUPFAM" id="SSF47413">
    <property type="entry name" value="lambda repressor-like DNA-binding domains"/>
    <property type="match status" value="1"/>
</dbReference>
<protein>
    <submittedName>
        <fullName evidence="2">Helix-turn-helix domain-containing protein</fullName>
    </submittedName>
</protein>
<dbReference type="RefSeq" id="WP_180891402.1">
    <property type="nucleotide sequence ID" value="NZ_JACCKD010000001.1"/>
</dbReference>
<keyword evidence="3" id="KW-1185">Reference proteome</keyword>
<proteinExistence type="predicted"/>
<dbReference type="GO" id="GO:0003677">
    <property type="term" value="F:DNA binding"/>
    <property type="evidence" value="ECO:0007669"/>
    <property type="project" value="InterPro"/>
</dbReference>
<dbReference type="InterPro" id="IPR043917">
    <property type="entry name" value="DUF5753"/>
</dbReference>
<dbReference type="InterPro" id="IPR001387">
    <property type="entry name" value="Cro/C1-type_HTH"/>
</dbReference>
<organism evidence="2 3">
    <name type="scientific">Haloechinothrix aidingensis</name>
    <dbReference type="NCBI Taxonomy" id="2752311"/>
    <lineage>
        <taxon>Bacteria</taxon>
        <taxon>Bacillati</taxon>
        <taxon>Actinomycetota</taxon>
        <taxon>Actinomycetes</taxon>
        <taxon>Pseudonocardiales</taxon>
        <taxon>Pseudonocardiaceae</taxon>
        <taxon>Haloechinothrix</taxon>
    </lineage>
</organism>
<evidence type="ECO:0000313" key="3">
    <source>
        <dbReference type="Proteomes" id="UP000582974"/>
    </source>
</evidence>
<dbReference type="InterPro" id="IPR010982">
    <property type="entry name" value="Lambda_DNA-bd_dom_sf"/>
</dbReference>
<evidence type="ECO:0000313" key="2">
    <source>
        <dbReference type="EMBL" id="MBA0124549.1"/>
    </source>
</evidence>
<reference evidence="2 3" key="1">
    <citation type="submission" date="2020-07" db="EMBL/GenBank/DDBJ databases">
        <title>Genome of Haloechinothrix sp.</title>
        <authorList>
            <person name="Tang S.-K."/>
            <person name="Yang L."/>
            <person name="Zhu W.-Y."/>
        </authorList>
    </citation>
    <scope>NUCLEOTIDE SEQUENCE [LARGE SCALE GENOMIC DNA]</scope>
    <source>
        <strain evidence="2 3">YIM 98757</strain>
    </source>
</reference>
<dbReference type="EMBL" id="JACCKD010000001">
    <property type="protein sequence ID" value="MBA0124549.1"/>
    <property type="molecule type" value="Genomic_DNA"/>
</dbReference>
<gene>
    <name evidence="2" type="ORF">H0B56_03240</name>
</gene>
<name>A0A838A839_9PSEU</name>
<dbReference type="Pfam" id="PF13560">
    <property type="entry name" value="HTH_31"/>
    <property type="match status" value="1"/>
</dbReference>
<dbReference type="Proteomes" id="UP000582974">
    <property type="component" value="Unassembled WGS sequence"/>
</dbReference>
<dbReference type="SMART" id="SM00530">
    <property type="entry name" value="HTH_XRE"/>
    <property type="match status" value="1"/>
</dbReference>
<accession>A0A838A839</accession>
<dbReference type="CDD" id="cd00093">
    <property type="entry name" value="HTH_XRE"/>
    <property type="match status" value="1"/>
</dbReference>
<sequence length="289" mass="32014">MPPTQNLSARSRQVSTELRRLREEAGMSGAQVAEILGMSPSKVSRIETGNRGLHVEDVAALLGLYRVPEQRREELLDLVRKASEPGWWSGPATGSLPSRWREFLRLETDATKLYNFELSVVPGLLQTAEYAAALISGFSTTLTESEVDELVTMRMGRQVKLRHPGTSLIAIIDEMVLRRCVGDPGVMRRQLHHLADEAGRPNITVRVVPLQAGQYVGWKGPFFLMDFADQPSLVILEAQGTAMYLEERADVEYVRTAISGVVDKALSPADSVKLIKMLADEIYPGEVVE</sequence>
<dbReference type="PROSITE" id="PS50943">
    <property type="entry name" value="HTH_CROC1"/>
    <property type="match status" value="1"/>
</dbReference>